<dbReference type="InterPro" id="IPR037020">
    <property type="entry name" value="Hemocyanin_C_sf"/>
</dbReference>
<dbReference type="InterPro" id="IPR013788">
    <property type="entry name" value="Hemocyanin/hexamerin"/>
</dbReference>
<dbReference type="SUPFAM" id="SSF48056">
    <property type="entry name" value="Di-copper centre-containing domain"/>
    <property type="match status" value="1"/>
</dbReference>
<dbReference type="SUPFAM" id="SSF48050">
    <property type="entry name" value="Hemocyanin, N-terminal domain"/>
    <property type="match status" value="1"/>
</dbReference>
<dbReference type="InterPro" id="IPR005204">
    <property type="entry name" value="Hemocyanin_N"/>
</dbReference>
<evidence type="ECO:0000256" key="1">
    <source>
        <dbReference type="ARBA" id="ARBA00009470"/>
    </source>
</evidence>
<dbReference type="PRINTS" id="PR00187">
    <property type="entry name" value="HAEMOCYANIN"/>
</dbReference>
<protein>
    <submittedName>
        <fullName evidence="4">Hc subunit 1</fullName>
    </submittedName>
</protein>
<dbReference type="PROSITE" id="PS00210">
    <property type="entry name" value="HEMOCYANIN_2"/>
    <property type="match status" value="1"/>
</dbReference>
<dbReference type="Gene3D" id="1.20.1370.10">
    <property type="entry name" value="Hemocyanin, N-terminal domain"/>
    <property type="match status" value="1"/>
</dbReference>
<dbReference type="Gene3D" id="1.10.1280.10">
    <property type="entry name" value="Di-copper center containing domain from catechol oxidase"/>
    <property type="match status" value="1"/>
</dbReference>
<feature type="signal peptide" evidence="2">
    <location>
        <begin position="1"/>
        <end position="16"/>
    </location>
</feature>
<dbReference type="Pfam" id="PF03723">
    <property type="entry name" value="Hemocyanin_C"/>
    <property type="match status" value="1"/>
</dbReference>
<dbReference type="GO" id="GO:0016491">
    <property type="term" value="F:oxidoreductase activity"/>
    <property type="evidence" value="ECO:0007669"/>
    <property type="project" value="InterPro"/>
</dbReference>
<name>A0A060RCV7_9CRUS</name>
<sequence>MKTAVILCVFLATASSLDDYVKKQTDVLDLLENVHDYTHLEHVEATSLDYYPGDHGNDFKDFEKVKQWLSNYHGNHWRNRDHHFNLFCPVQRAEAIELFEVFMSAKTYDAFFNTACWARERANQLLFTYAYCVAVLHREDTAGVQLPPMYEVNPHYFTTTDVVQEAYSAKMKQTPKVLKMKFTGTPVNPEQWVAYYGEDVGLNNHHFHWHADFPFWWKPEYEQKKSRKGELFFYAHHMLTARFEHERLSNYLPMVKALQWDHPLEEGFQPHTTYKHEGEFPFRPDDMHFTDLPSVKVADMKNMEHRLMEAVDLGYVVDDYGNKFYLNNTQGVNLLGELVESSADSKNPEYYGSLHNLAHVMLAQVSDPHQKFGLPPGVMSHFETATRDPSFFRLHKYMDNLFKKHKDSLPPYTPEEVDFPGVEVTALKLTDGSTHPNELHTLFDNFQFDLTNALDTSKDVKPVDVRAEVKRLNHEPFTYILQVESDKEHVGVVRVFMSPMYSYYGTELTFDQRRWLAVEMDRFTVKLQAGNNDVNRKSTESSATVPDRLGFKEMRAKLQNGELPYEERKRHCGHPHRMLLPKGTVKGMEFEVFVIVTDFEKDKAYDHEHSTNVGDSLSYCGVVDGHYPDGKPMGFPLDRKISADTALTKNMKHVSVMIKRKKATNERQQ</sequence>
<dbReference type="InterPro" id="IPR014756">
    <property type="entry name" value="Ig_E-set"/>
</dbReference>
<dbReference type="InterPro" id="IPR000896">
    <property type="entry name" value="Hemocyanin/hexamerin_mid_dom"/>
</dbReference>
<feature type="non-terminal residue" evidence="4">
    <location>
        <position position="669"/>
    </location>
</feature>
<dbReference type="Pfam" id="PF03722">
    <property type="entry name" value="Hemocyanin_N"/>
    <property type="match status" value="1"/>
</dbReference>
<dbReference type="SUPFAM" id="SSF81296">
    <property type="entry name" value="E set domains"/>
    <property type="match status" value="1"/>
</dbReference>
<feature type="chain" id="PRO_5001589598" evidence="2">
    <location>
        <begin position="17"/>
        <end position="669"/>
    </location>
</feature>
<dbReference type="PROSITE" id="PS00209">
    <property type="entry name" value="HEMOCYANIN_1"/>
    <property type="match status" value="1"/>
</dbReference>
<dbReference type="InterPro" id="IPR002227">
    <property type="entry name" value="Tyrosinase_Cu-bd"/>
</dbReference>
<dbReference type="InterPro" id="IPR036697">
    <property type="entry name" value="Hemocyanin_N_sf"/>
</dbReference>
<dbReference type="PROSITE" id="PS00498">
    <property type="entry name" value="TYROSINASE_2"/>
    <property type="match status" value="1"/>
</dbReference>
<comment type="similarity">
    <text evidence="1">Belongs to the tyrosinase family. Hemocyanin subfamily.</text>
</comment>
<feature type="non-terminal residue" evidence="4">
    <location>
        <position position="1"/>
    </location>
</feature>
<feature type="domain" description="Tyrosinase copper-binding" evidence="3">
    <location>
        <begin position="388"/>
        <end position="399"/>
    </location>
</feature>
<evidence type="ECO:0000259" key="3">
    <source>
        <dbReference type="PROSITE" id="PS00498"/>
    </source>
</evidence>
<dbReference type="InterPro" id="IPR008922">
    <property type="entry name" value="Di-copper_centre_dom_sf"/>
</dbReference>
<dbReference type="InterPro" id="IPR005203">
    <property type="entry name" value="Hemocyanin_C"/>
</dbReference>
<organism evidence="4">
    <name type="scientific">Vargula tsujii</name>
    <dbReference type="NCBI Taxonomy" id="335805"/>
    <lineage>
        <taxon>Eukaryota</taxon>
        <taxon>Metazoa</taxon>
        <taxon>Ecdysozoa</taxon>
        <taxon>Arthropoda</taxon>
        <taxon>Crustacea</taxon>
        <taxon>Oligostraca</taxon>
        <taxon>Ostracoda</taxon>
        <taxon>Myodocopa</taxon>
        <taxon>Myodocopida</taxon>
        <taxon>Cypridinoidea</taxon>
        <taxon>Cypridinidae</taxon>
        <taxon>Vargula</taxon>
    </lineage>
</organism>
<dbReference type="Gene3D" id="2.60.40.1520">
    <property type="entry name" value="Hemocyanin, C-terminal domain"/>
    <property type="match status" value="1"/>
</dbReference>
<evidence type="ECO:0000313" key="4">
    <source>
        <dbReference type="EMBL" id="CDN40918.1"/>
    </source>
</evidence>
<dbReference type="Pfam" id="PF00372">
    <property type="entry name" value="Hemocyanin_M"/>
    <property type="match status" value="1"/>
</dbReference>
<dbReference type="EMBL" id="HG938290">
    <property type="protein sequence ID" value="CDN40918.1"/>
    <property type="molecule type" value="mRNA"/>
</dbReference>
<evidence type="ECO:0000256" key="2">
    <source>
        <dbReference type="SAM" id="SignalP"/>
    </source>
</evidence>
<reference evidence="4" key="2">
    <citation type="submission" date="2014-06" db="EMBL/GenBank/DDBJ databases">
        <title>Occurrence of hemocyanin in ostracod crustaceans.</title>
        <authorList>
            <person name="Marxen J.C."/>
            <person name="Pick C."/>
            <person name="Oakley T."/>
            <person name="Burmester T."/>
        </authorList>
    </citation>
    <scope>NUCLEOTIDE SEQUENCE</scope>
    <source>
        <tissue evidence="4">Whole organism</tissue>
    </source>
</reference>
<proteinExistence type="evidence at transcript level"/>
<accession>A0A060RCV7</accession>
<dbReference type="AlphaFoldDB" id="A0A060RCV7"/>
<dbReference type="PANTHER" id="PTHR11511">
    <property type="entry name" value="LARVAL STORAGE PROTEIN/PHENOLOXIDASE"/>
    <property type="match status" value="1"/>
</dbReference>
<keyword evidence="2" id="KW-0732">Signal</keyword>
<reference evidence="4" key="1">
    <citation type="submission" date="2014-02" db="EMBL/GenBank/DDBJ databases">
        <authorList>
            <person name="Marxen J."/>
        </authorList>
    </citation>
    <scope>NUCLEOTIDE SEQUENCE</scope>
    <source>
        <tissue evidence="4">Whole organism</tissue>
    </source>
</reference>
<dbReference type="PANTHER" id="PTHR11511:SF5">
    <property type="entry name" value="FAT-BODY PROTEIN 1-RELATED"/>
    <property type="match status" value="1"/>
</dbReference>